<keyword evidence="2" id="KW-1185">Reference proteome</keyword>
<proteinExistence type="predicted"/>
<dbReference type="AlphaFoldDB" id="A0A9D4AKT0"/>
<comment type="caution">
    <text evidence="1">The sequence shown here is derived from an EMBL/GenBank/DDBJ whole genome shotgun (WGS) entry which is preliminary data.</text>
</comment>
<protein>
    <submittedName>
        <fullName evidence="1">Uncharacterized protein</fullName>
    </submittedName>
</protein>
<organism evidence="1 2">
    <name type="scientific">Gossypium stocksii</name>
    <dbReference type="NCBI Taxonomy" id="47602"/>
    <lineage>
        <taxon>Eukaryota</taxon>
        <taxon>Viridiplantae</taxon>
        <taxon>Streptophyta</taxon>
        <taxon>Embryophyta</taxon>
        <taxon>Tracheophyta</taxon>
        <taxon>Spermatophyta</taxon>
        <taxon>Magnoliopsida</taxon>
        <taxon>eudicotyledons</taxon>
        <taxon>Gunneridae</taxon>
        <taxon>Pentapetalae</taxon>
        <taxon>rosids</taxon>
        <taxon>malvids</taxon>
        <taxon>Malvales</taxon>
        <taxon>Malvaceae</taxon>
        <taxon>Malvoideae</taxon>
        <taxon>Gossypium</taxon>
    </lineage>
</organism>
<dbReference type="EMBL" id="JAIQCV010000001">
    <property type="protein sequence ID" value="KAH1129376.1"/>
    <property type="molecule type" value="Genomic_DNA"/>
</dbReference>
<evidence type="ECO:0000313" key="1">
    <source>
        <dbReference type="EMBL" id="KAH1129376.1"/>
    </source>
</evidence>
<evidence type="ECO:0000313" key="2">
    <source>
        <dbReference type="Proteomes" id="UP000828251"/>
    </source>
</evidence>
<gene>
    <name evidence="1" type="ORF">J1N35_000754</name>
</gene>
<sequence length="258" mass="28980">MKLKAFNKYIAIPLKDIAISRAILNLEVFLSRSITLLVVLGGGEHIVTETVDFLVENHPTMYNAIFARVNLTSKTILDLQGLEVRLKANLLKAEAVKVMGSLSLSIEDPKRVTKMIAIVLPTKKSCSLLIEFIVLVLYNPMNPCRAMSMQTNTSRTSSLIADDEELEFLMDSHSGRILAGHGGHVTDNTGNRDRPAADCGRARIQTAKGQKILGFITVGRAPWDRQPWMLKRMKYRVKVRMVNLKGKKRYMGKKIERM</sequence>
<reference evidence="1 2" key="1">
    <citation type="journal article" date="2021" name="Plant Biotechnol. J.">
        <title>Multi-omics assisted identification of the key and species-specific regulatory components of drought-tolerant mechanisms in Gossypium stocksii.</title>
        <authorList>
            <person name="Yu D."/>
            <person name="Ke L."/>
            <person name="Zhang D."/>
            <person name="Wu Y."/>
            <person name="Sun Y."/>
            <person name="Mei J."/>
            <person name="Sun J."/>
            <person name="Sun Y."/>
        </authorList>
    </citation>
    <scope>NUCLEOTIDE SEQUENCE [LARGE SCALE GENOMIC DNA]</scope>
    <source>
        <strain evidence="2">cv. E1</strain>
        <tissue evidence="1">Leaf</tissue>
    </source>
</reference>
<dbReference type="Proteomes" id="UP000828251">
    <property type="component" value="Unassembled WGS sequence"/>
</dbReference>
<accession>A0A9D4AKT0</accession>
<name>A0A9D4AKT0_9ROSI</name>